<evidence type="ECO:0000256" key="1">
    <source>
        <dbReference type="ARBA" id="ARBA00005915"/>
    </source>
</evidence>
<gene>
    <name evidence="9" type="ORF">A2903_01660</name>
</gene>
<dbReference type="Pfam" id="PF01368">
    <property type="entry name" value="DHH"/>
    <property type="match status" value="1"/>
</dbReference>
<keyword evidence="5 9" id="KW-0269">Exonuclease</keyword>
<dbReference type="InterPro" id="IPR041122">
    <property type="entry name" value="RecJ_OB"/>
</dbReference>
<dbReference type="AlphaFoldDB" id="A0A1F6WQP4"/>
<evidence type="ECO:0000259" key="6">
    <source>
        <dbReference type="Pfam" id="PF01368"/>
    </source>
</evidence>
<reference evidence="9 10" key="1">
    <citation type="journal article" date="2016" name="Nat. Commun.">
        <title>Thousands of microbial genomes shed light on interconnected biogeochemical processes in an aquifer system.</title>
        <authorList>
            <person name="Anantharaman K."/>
            <person name="Brown C.T."/>
            <person name="Hug L.A."/>
            <person name="Sharon I."/>
            <person name="Castelle C.J."/>
            <person name="Probst A.J."/>
            <person name="Thomas B.C."/>
            <person name="Singh A."/>
            <person name="Wilkins M.J."/>
            <person name="Karaoz U."/>
            <person name="Brodie E.L."/>
            <person name="Williams K.H."/>
            <person name="Hubbard S.S."/>
            <person name="Banfield J.F."/>
        </authorList>
    </citation>
    <scope>NUCLEOTIDE SEQUENCE [LARGE SCALE GENOMIC DNA]</scope>
</reference>
<keyword evidence="4" id="KW-0378">Hydrolase</keyword>
<dbReference type="GO" id="GO:0006310">
    <property type="term" value="P:DNA recombination"/>
    <property type="evidence" value="ECO:0007669"/>
    <property type="project" value="InterPro"/>
</dbReference>
<dbReference type="InterPro" id="IPR004610">
    <property type="entry name" value="RecJ"/>
</dbReference>
<dbReference type="STRING" id="1801764.A2903_01660"/>
<feature type="domain" description="RecJ OB" evidence="8">
    <location>
        <begin position="469"/>
        <end position="573"/>
    </location>
</feature>
<evidence type="ECO:0000259" key="8">
    <source>
        <dbReference type="Pfam" id="PF17768"/>
    </source>
</evidence>
<accession>A0A1F6WQP4</accession>
<dbReference type="GO" id="GO:0006281">
    <property type="term" value="P:DNA repair"/>
    <property type="evidence" value="ECO:0007669"/>
    <property type="project" value="InterPro"/>
</dbReference>
<dbReference type="GO" id="GO:0008409">
    <property type="term" value="F:5'-3' exonuclease activity"/>
    <property type="evidence" value="ECO:0007669"/>
    <property type="project" value="InterPro"/>
</dbReference>
<dbReference type="InterPro" id="IPR001667">
    <property type="entry name" value="DDH_dom"/>
</dbReference>
<evidence type="ECO:0000256" key="4">
    <source>
        <dbReference type="ARBA" id="ARBA00022801"/>
    </source>
</evidence>
<dbReference type="PANTHER" id="PTHR30255:SF2">
    <property type="entry name" value="SINGLE-STRANDED-DNA-SPECIFIC EXONUCLEASE RECJ"/>
    <property type="match status" value="1"/>
</dbReference>
<organism evidence="9 10">
    <name type="scientific">Candidatus Nomurabacteria bacterium RIFCSPLOWO2_01_FULL_33_17</name>
    <dbReference type="NCBI Taxonomy" id="1801764"/>
    <lineage>
        <taxon>Bacteria</taxon>
        <taxon>Candidatus Nomuraibacteriota</taxon>
    </lineage>
</organism>
<evidence type="ECO:0000259" key="7">
    <source>
        <dbReference type="Pfam" id="PF02272"/>
    </source>
</evidence>
<comment type="caution">
    <text evidence="9">The sequence shown here is derived from an EMBL/GenBank/DDBJ whole genome shotgun (WGS) entry which is preliminary data.</text>
</comment>
<dbReference type="NCBIfam" id="TIGR00644">
    <property type="entry name" value="recJ"/>
    <property type="match status" value="1"/>
</dbReference>
<dbReference type="Proteomes" id="UP000178184">
    <property type="component" value="Unassembled WGS sequence"/>
</dbReference>
<keyword evidence="3" id="KW-0540">Nuclease</keyword>
<proteinExistence type="inferred from homology"/>
<evidence type="ECO:0000313" key="9">
    <source>
        <dbReference type="EMBL" id="OGI84176.1"/>
    </source>
</evidence>
<evidence type="ECO:0000313" key="10">
    <source>
        <dbReference type="Proteomes" id="UP000178184"/>
    </source>
</evidence>
<name>A0A1F6WQP4_9BACT</name>
<evidence type="ECO:0000256" key="2">
    <source>
        <dbReference type="ARBA" id="ARBA00019841"/>
    </source>
</evidence>
<dbReference type="EMBL" id="MFUO01000008">
    <property type="protein sequence ID" value="OGI84176.1"/>
    <property type="molecule type" value="Genomic_DNA"/>
</dbReference>
<dbReference type="Gene3D" id="3.10.310.30">
    <property type="match status" value="1"/>
</dbReference>
<dbReference type="InterPro" id="IPR038763">
    <property type="entry name" value="DHH_sf"/>
</dbReference>
<dbReference type="Pfam" id="PF02272">
    <property type="entry name" value="DHHA1"/>
    <property type="match status" value="1"/>
</dbReference>
<dbReference type="PANTHER" id="PTHR30255">
    <property type="entry name" value="SINGLE-STRANDED-DNA-SPECIFIC EXONUCLEASE RECJ"/>
    <property type="match status" value="1"/>
</dbReference>
<evidence type="ECO:0000256" key="3">
    <source>
        <dbReference type="ARBA" id="ARBA00022722"/>
    </source>
</evidence>
<feature type="domain" description="DDH" evidence="6">
    <location>
        <begin position="80"/>
        <end position="211"/>
    </location>
</feature>
<dbReference type="SUPFAM" id="SSF64182">
    <property type="entry name" value="DHH phosphoesterases"/>
    <property type="match status" value="1"/>
</dbReference>
<dbReference type="InterPro" id="IPR051673">
    <property type="entry name" value="SSDNA_exonuclease_RecJ"/>
</dbReference>
<comment type="similarity">
    <text evidence="1">Belongs to the RecJ family.</text>
</comment>
<protein>
    <recommendedName>
        <fullName evidence="2">Single-stranded-DNA-specific exonuclease RecJ</fullName>
    </recommendedName>
</protein>
<dbReference type="GO" id="GO:0003676">
    <property type="term" value="F:nucleic acid binding"/>
    <property type="evidence" value="ECO:0007669"/>
    <property type="project" value="InterPro"/>
</dbReference>
<dbReference type="InterPro" id="IPR003156">
    <property type="entry name" value="DHHA1_dom"/>
</dbReference>
<feature type="domain" description="DHHA1" evidence="7">
    <location>
        <begin position="353"/>
        <end position="450"/>
    </location>
</feature>
<dbReference type="Pfam" id="PF17768">
    <property type="entry name" value="RecJ_OB"/>
    <property type="match status" value="1"/>
</dbReference>
<evidence type="ECO:0000256" key="5">
    <source>
        <dbReference type="ARBA" id="ARBA00022839"/>
    </source>
</evidence>
<sequence length="580" mass="64742">MPIIKYSLRKNTNERNPELDQKYGTLIADILIARGITNIDLAKQHIYEDLKNIQDNPFKLNDMEKSIDRIHKAIQNNELITIHADYDCDGIPGACILANLFNVINFKNYNVSIPDRNLEGYGLSLEHVEKIQESNSSLIITIDLGITAIDATDKALQKNIDVIITDHHTVGEKLPNAFSIVHPKLPESSYDNQELCGAGVIYTLVRAFEIKYKDFYNIPANFSYSLVDLAGFATLSDMVLLTVENKVLIKKGLEILRSGKRVGFSALARASRVYLKDLDQGDIAFMLAPKLNVASRMGNPYDAYELLMETDPIKANKKAEMLVALSNERRKLVALMVKEAKREIARSDKDRDNVIVVGNPSWRIGLLGLVASKIVDTYNKPAFVWGRTEHENTPQYKGSCRGNNTINVHTLMSVAPKDTIIEYGGHFEAGGFGIHPDKIYTLHEIMNKAFNLLDKDINTDDIDNGKIMIDAMIPIALLKPALHNAIKQLGPFGPGNNEPIFIFKNVNIVDIRNFGTGNSHIEITFRDNNGQNASTYAFYKSSIDFGNPTIGSNAHIIGTLDSKLWQGSVRMRLKDIIIIG</sequence>
<dbReference type="Gene3D" id="3.90.1640.30">
    <property type="match status" value="1"/>
</dbReference>